<dbReference type="EMBL" id="LCIB01000007">
    <property type="protein sequence ID" value="KKT47446.1"/>
    <property type="molecule type" value="Genomic_DNA"/>
</dbReference>
<feature type="transmembrane region" description="Helical" evidence="1">
    <location>
        <begin position="35"/>
        <end position="58"/>
    </location>
</feature>
<keyword evidence="1" id="KW-0472">Membrane</keyword>
<sequence>MEKVFAQICNPALPSQLGGCGGGSVEQGGKVVGGLISGIVGIVFLFGFLLTLAYLLTGGMQWITSQGDKTALESARNKITHAIMGLVIVASAYAIFKLIGNFFGIELPNIKIPTISGQ</sequence>
<feature type="transmembrane region" description="Helical" evidence="1">
    <location>
        <begin position="79"/>
        <end position="99"/>
    </location>
</feature>
<accession>A0A0G1HJQ8</accession>
<dbReference type="Proteomes" id="UP000034063">
    <property type="component" value="Unassembled WGS sequence"/>
</dbReference>
<evidence type="ECO:0000256" key="1">
    <source>
        <dbReference type="SAM" id="Phobius"/>
    </source>
</evidence>
<dbReference type="AlphaFoldDB" id="A0A0G1HJQ8"/>
<gene>
    <name evidence="2" type="ORF">UW37_C0007G0012</name>
</gene>
<protein>
    <submittedName>
        <fullName evidence="2">Uncharacterized protein</fullName>
    </submittedName>
</protein>
<evidence type="ECO:0000313" key="2">
    <source>
        <dbReference type="EMBL" id="KKT47446.1"/>
    </source>
</evidence>
<organism evidence="2 3">
    <name type="scientific">Candidatus Gottesmanbacteria bacterium GW2011_GWA2_44_17</name>
    <dbReference type="NCBI Taxonomy" id="1618444"/>
    <lineage>
        <taxon>Bacteria</taxon>
        <taxon>Candidatus Gottesmaniibacteriota</taxon>
    </lineage>
</organism>
<keyword evidence="1" id="KW-0812">Transmembrane</keyword>
<comment type="caution">
    <text evidence="2">The sequence shown here is derived from an EMBL/GenBank/DDBJ whole genome shotgun (WGS) entry which is preliminary data.</text>
</comment>
<keyword evidence="1" id="KW-1133">Transmembrane helix</keyword>
<name>A0A0G1HJQ8_9BACT</name>
<proteinExistence type="predicted"/>
<reference evidence="2 3" key="1">
    <citation type="journal article" date="2015" name="Nature">
        <title>rRNA introns, odd ribosomes, and small enigmatic genomes across a large radiation of phyla.</title>
        <authorList>
            <person name="Brown C.T."/>
            <person name="Hug L.A."/>
            <person name="Thomas B.C."/>
            <person name="Sharon I."/>
            <person name="Castelle C.J."/>
            <person name="Singh A."/>
            <person name="Wilkins M.J."/>
            <person name="Williams K.H."/>
            <person name="Banfield J.F."/>
        </authorList>
    </citation>
    <scope>NUCLEOTIDE SEQUENCE [LARGE SCALE GENOMIC DNA]</scope>
</reference>
<evidence type="ECO:0000313" key="3">
    <source>
        <dbReference type="Proteomes" id="UP000034063"/>
    </source>
</evidence>